<dbReference type="SMART" id="SM01360">
    <property type="entry name" value="A2M"/>
    <property type="match status" value="1"/>
</dbReference>
<gene>
    <name evidence="8" type="ORF">DR999_PMT19076</name>
</gene>
<feature type="domain" description="Alpha-2-macroglobulin bait region" evidence="5">
    <location>
        <begin position="1"/>
        <end position="143"/>
    </location>
</feature>
<dbReference type="SUPFAM" id="SSF49410">
    <property type="entry name" value="Alpha-macroglobulin receptor domain"/>
    <property type="match status" value="1"/>
</dbReference>
<dbReference type="Gene3D" id="2.60.40.690">
    <property type="entry name" value="Alpha-macroglobulin, receptor-binding domain"/>
    <property type="match status" value="1"/>
</dbReference>
<dbReference type="Gene3D" id="1.50.10.20">
    <property type="match status" value="1"/>
</dbReference>
<evidence type="ECO:0000313" key="8">
    <source>
        <dbReference type="EMBL" id="TFJ98934.1"/>
    </source>
</evidence>
<evidence type="ECO:0000259" key="7">
    <source>
        <dbReference type="SMART" id="SM01361"/>
    </source>
</evidence>
<dbReference type="InterPro" id="IPR008930">
    <property type="entry name" value="Terpenoid_cyclase/PrenylTrfase"/>
</dbReference>
<dbReference type="InterPro" id="IPR011625">
    <property type="entry name" value="A2M_N_BRD"/>
</dbReference>
<dbReference type="Pfam" id="PF07677">
    <property type="entry name" value="A2M_recep"/>
    <property type="match status" value="1"/>
</dbReference>
<keyword evidence="9" id="KW-1185">Reference proteome</keyword>
<name>A0A4D9DPC1_9SAUR</name>
<dbReference type="EMBL" id="QXTE01000359">
    <property type="protein sequence ID" value="TFJ98934.1"/>
    <property type="molecule type" value="Genomic_DNA"/>
</dbReference>
<feature type="region of interest" description="Disordered" evidence="4">
    <location>
        <begin position="1"/>
        <end position="26"/>
    </location>
</feature>
<dbReference type="InterPro" id="IPR036595">
    <property type="entry name" value="A-macroglobulin_rcpt-bd_sf"/>
</dbReference>
<accession>A0A4D9DPC1</accession>
<dbReference type="InterPro" id="IPR013783">
    <property type="entry name" value="Ig-like_fold"/>
</dbReference>
<dbReference type="STRING" id="55544.A0A4D9DPC1"/>
<dbReference type="Pfam" id="PF07703">
    <property type="entry name" value="A2M_BRD"/>
    <property type="match status" value="1"/>
</dbReference>
<dbReference type="Gene3D" id="2.60.40.1930">
    <property type="match status" value="1"/>
</dbReference>
<dbReference type="AlphaFoldDB" id="A0A4D9DPC1"/>
<dbReference type="Gene3D" id="2.20.130.20">
    <property type="match status" value="1"/>
</dbReference>
<sequence>MGAHPSPGDFPVTASANHGDENPQPTSVYVSSQVLARGSLVLHGQSTVPLDAQLAQYKGTFSVSLPVNAISPSATIHVYSVFHQGRVAADSTNVKVSKCFGNNVKLCFSEKMVLPGSAVRLQVKAALGSLCSVRAMDQSVLLMRPEAELSRARVYSMFSYPKEYPYIIRDTYNDPCDGHRHRRRSPEASASPGTSSSPYRMTETPTTPPTTTTPPFMHEYYHTYSYAVSLPDLYELLKNTGLKLLTNLKIKSPIECRTGTTYHGVLMSTSSMVVPVSHTSGTEADVVKNSNEPEGNEAVQARAWFPETFLWSLVPINDSGAAEMPLMVPDTITDWKAMTFCTSEHSGLGISETVSLWTFKPFFVEPALPYSVMRGESFPLKVKVFSYPTQCMGILLSLKDSGDFEFVQSNVKFTACLCPDLAKTFSWDVKATKLGEVNFTITAEAIEHLHRERDCCARDRREREHHFRDHHSGWAGACGARVRESSHFHSSLTGDIMGTALQNIDGLLQMSSRCGEQNMVRFAPNVFITRYLEETGQLTPEIKQKAAGFLESALIYSGLPQSDPVLQKALKCIKDLVNADPGSSRLYSQALAANAFALAGDEDTVVALEALALYGLKTYSKDGPDLHASISSEGFSHEIQVNNTNRLLLQTVQLPAIPSSYTVQAQGHGCLFLQTTLQYNIPPARSNLTFAQSVQTECIGLKATRFPVTIHSRYTGHRVSTNMVLIEVKMLSGYSPVTDSLEELKKMPVVKKIKREVEQVTLYLDESTVCDMLPDLNSPLIHADANILTARCTGGNHSTRRMAGDNQAPGV</sequence>
<dbReference type="InterPro" id="IPR047565">
    <property type="entry name" value="Alpha-macroglob_thiol-ester_cl"/>
</dbReference>
<evidence type="ECO:0000259" key="6">
    <source>
        <dbReference type="SMART" id="SM01360"/>
    </source>
</evidence>
<keyword evidence="2" id="KW-0646">Protease inhibitor</keyword>
<dbReference type="SMART" id="SM01359">
    <property type="entry name" value="A2M_N_2"/>
    <property type="match status" value="1"/>
</dbReference>
<evidence type="ECO:0000256" key="1">
    <source>
        <dbReference type="ARBA" id="ARBA00010952"/>
    </source>
</evidence>
<dbReference type="OrthoDB" id="9998011at2759"/>
<evidence type="ECO:0000259" key="5">
    <source>
        <dbReference type="SMART" id="SM01359"/>
    </source>
</evidence>
<dbReference type="InterPro" id="IPR001599">
    <property type="entry name" value="Macroglobln_a2"/>
</dbReference>
<proteinExistence type="inferred from homology"/>
<reference evidence="8 9" key="2">
    <citation type="submission" date="2019-04" db="EMBL/GenBank/DDBJ databases">
        <title>The genome sequence of big-headed turtle.</title>
        <authorList>
            <person name="Gong S."/>
        </authorList>
    </citation>
    <scope>NUCLEOTIDE SEQUENCE [LARGE SCALE GENOMIC DNA]</scope>
    <source>
        <strain evidence="8">DO16091913</strain>
        <tissue evidence="8">Muscle</tissue>
    </source>
</reference>
<keyword evidence="3" id="KW-0722">Serine protease inhibitor</keyword>
<dbReference type="SMART" id="SM01419">
    <property type="entry name" value="Thiol-ester_cl"/>
    <property type="match status" value="1"/>
</dbReference>
<reference evidence="8 9" key="1">
    <citation type="submission" date="2019-04" db="EMBL/GenBank/DDBJ databases">
        <title>Draft genome of the big-headed turtle Platysternon megacephalum.</title>
        <authorList>
            <person name="Gong S."/>
        </authorList>
    </citation>
    <scope>NUCLEOTIDE SEQUENCE [LARGE SCALE GENOMIC DNA]</scope>
    <source>
        <strain evidence="8">DO16091913</strain>
        <tissue evidence="8">Muscle</tissue>
    </source>
</reference>
<dbReference type="Proteomes" id="UP000297703">
    <property type="component" value="Unassembled WGS sequence"/>
</dbReference>
<organism evidence="8 9">
    <name type="scientific">Platysternon megacephalum</name>
    <name type="common">big-headed turtle</name>
    <dbReference type="NCBI Taxonomy" id="55544"/>
    <lineage>
        <taxon>Eukaryota</taxon>
        <taxon>Metazoa</taxon>
        <taxon>Chordata</taxon>
        <taxon>Craniata</taxon>
        <taxon>Vertebrata</taxon>
        <taxon>Euteleostomi</taxon>
        <taxon>Archelosauria</taxon>
        <taxon>Testudinata</taxon>
        <taxon>Testudines</taxon>
        <taxon>Cryptodira</taxon>
        <taxon>Durocryptodira</taxon>
        <taxon>Testudinoidea</taxon>
        <taxon>Platysternidae</taxon>
        <taxon>Platysternon</taxon>
    </lineage>
</organism>
<feature type="region of interest" description="Disordered" evidence="4">
    <location>
        <begin position="175"/>
        <end position="214"/>
    </location>
</feature>
<dbReference type="SUPFAM" id="SSF48239">
    <property type="entry name" value="Terpenoid cyclases/Protein prenyltransferases"/>
    <property type="match status" value="1"/>
</dbReference>
<dbReference type="SUPFAM" id="SSF81296">
    <property type="entry name" value="E set domains"/>
    <property type="match status" value="1"/>
</dbReference>
<dbReference type="InterPro" id="IPR011626">
    <property type="entry name" value="Alpha-macroglobulin_TED"/>
</dbReference>
<protein>
    <submittedName>
        <fullName evidence="8">CpG-binding protein-like</fullName>
    </submittedName>
</protein>
<dbReference type="PANTHER" id="PTHR11412:SF185">
    <property type="entry name" value="ALPHA-2-MACROGLOBULIN-LIKE PROTEIN 1"/>
    <property type="match status" value="1"/>
</dbReference>
<dbReference type="Gene3D" id="2.60.40.10">
    <property type="entry name" value="Immunoglobulins"/>
    <property type="match status" value="1"/>
</dbReference>
<dbReference type="PANTHER" id="PTHR11412">
    <property type="entry name" value="MACROGLOBULIN / COMPLEMENT"/>
    <property type="match status" value="1"/>
</dbReference>
<comment type="caution">
    <text evidence="8">The sequence shown here is derived from an EMBL/GenBank/DDBJ whole genome shotgun (WGS) entry which is preliminary data.</text>
</comment>
<dbReference type="InterPro" id="IPR014756">
    <property type="entry name" value="Ig_E-set"/>
</dbReference>
<evidence type="ECO:0000256" key="3">
    <source>
        <dbReference type="ARBA" id="ARBA00022900"/>
    </source>
</evidence>
<dbReference type="GO" id="GO:0004867">
    <property type="term" value="F:serine-type endopeptidase inhibitor activity"/>
    <property type="evidence" value="ECO:0007669"/>
    <property type="project" value="UniProtKB-KW"/>
</dbReference>
<feature type="domain" description="Alpha-macroglobulin receptor-binding" evidence="7">
    <location>
        <begin position="721"/>
        <end position="796"/>
    </location>
</feature>
<evidence type="ECO:0000256" key="2">
    <source>
        <dbReference type="ARBA" id="ARBA00022690"/>
    </source>
</evidence>
<dbReference type="InterPro" id="IPR009048">
    <property type="entry name" value="A-macroglobulin_rcpt-bd"/>
</dbReference>
<dbReference type="Pfam" id="PF00207">
    <property type="entry name" value="A2M"/>
    <property type="match status" value="1"/>
</dbReference>
<feature type="domain" description="Alpha-2-macroglobulin" evidence="6">
    <location>
        <begin position="308"/>
        <end position="398"/>
    </location>
</feature>
<evidence type="ECO:0000313" key="9">
    <source>
        <dbReference type="Proteomes" id="UP000297703"/>
    </source>
</evidence>
<comment type="similarity">
    <text evidence="1">Belongs to the protease inhibitor I39 (alpha-2-macroglobulin) family.</text>
</comment>
<dbReference type="GO" id="GO:0005615">
    <property type="term" value="C:extracellular space"/>
    <property type="evidence" value="ECO:0007669"/>
    <property type="project" value="InterPro"/>
</dbReference>
<dbReference type="SMART" id="SM01361">
    <property type="entry name" value="A2M_recep"/>
    <property type="match status" value="1"/>
</dbReference>
<evidence type="ECO:0000256" key="4">
    <source>
        <dbReference type="SAM" id="MobiDB-lite"/>
    </source>
</evidence>
<dbReference type="Pfam" id="PF07678">
    <property type="entry name" value="TED_complement"/>
    <property type="match status" value="1"/>
</dbReference>
<dbReference type="InterPro" id="IPR050473">
    <property type="entry name" value="A2M/Complement_sys"/>
</dbReference>